<organism evidence="7 8">
    <name type="scientific">Sarcophilus harrisii</name>
    <name type="common">Tasmanian devil</name>
    <name type="synonym">Sarcophilus laniarius</name>
    <dbReference type="NCBI Taxonomy" id="9305"/>
    <lineage>
        <taxon>Eukaryota</taxon>
        <taxon>Metazoa</taxon>
        <taxon>Chordata</taxon>
        <taxon>Craniata</taxon>
        <taxon>Vertebrata</taxon>
        <taxon>Euteleostomi</taxon>
        <taxon>Mammalia</taxon>
        <taxon>Metatheria</taxon>
        <taxon>Dasyuromorphia</taxon>
        <taxon>Dasyuridae</taxon>
        <taxon>Sarcophilus</taxon>
    </lineage>
</organism>
<dbReference type="STRING" id="9305.ENSSHAP00000017262"/>
<dbReference type="CDD" id="cd01811">
    <property type="entry name" value="Ubl1_OASL"/>
    <property type="match status" value="1"/>
</dbReference>
<keyword evidence="4" id="KW-0694">RNA-binding</keyword>
<dbReference type="PROSITE" id="PS00833">
    <property type="entry name" value="25A_SYNTH_2"/>
    <property type="match status" value="1"/>
</dbReference>
<evidence type="ECO:0000256" key="1">
    <source>
        <dbReference type="ARBA" id="ARBA00009526"/>
    </source>
</evidence>
<evidence type="ECO:0000256" key="5">
    <source>
        <dbReference type="ARBA" id="ARBA00023118"/>
    </source>
</evidence>
<dbReference type="GO" id="GO:0016020">
    <property type="term" value="C:membrane"/>
    <property type="evidence" value="ECO:0007669"/>
    <property type="project" value="TreeGrafter"/>
</dbReference>
<dbReference type="Gene3D" id="3.10.20.90">
    <property type="entry name" value="Phosphatidylinositol 3-kinase Catalytic Subunit, Chain A, domain 1"/>
    <property type="match status" value="1"/>
</dbReference>
<dbReference type="GO" id="GO:0045087">
    <property type="term" value="P:innate immune response"/>
    <property type="evidence" value="ECO:0007669"/>
    <property type="project" value="UniProtKB-KW"/>
</dbReference>
<dbReference type="GeneTree" id="ENSGT00510000046406"/>
<evidence type="ECO:0000256" key="2">
    <source>
        <dbReference type="ARBA" id="ARBA00022588"/>
    </source>
</evidence>
<dbReference type="PANTHER" id="PTHR11258">
    <property type="entry name" value="2-5 OLIGOADENYLATE SYNTHETASE"/>
    <property type="match status" value="1"/>
</dbReference>
<keyword evidence="5" id="KW-0051">Antiviral defense</keyword>
<comment type="similarity">
    <text evidence="1">Belongs to the 2-5A synthase family.</text>
</comment>
<proteinExistence type="inferred from homology"/>
<dbReference type="OrthoDB" id="1885901at2759"/>
<protein>
    <recommendedName>
        <fullName evidence="6">Ubiquitin-like domain-containing protein</fullName>
    </recommendedName>
</protein>
<dbReference type="Gene3D" id="1.10.1410.20">
    <property type="entry name" value="2'-5'-oligoadenylate synthetase 1, domain 2"/>
    <property type="match status" value="1"/>
</dbReference>
<dbReference type="InterPro" id="IPR043519">
    <property type="entry name" value="NT_sf"/>
</dbReference>
<dbReference type="InterPro" id="IPR000626">
    <property type="entry name" value="Ubiquitin-like_dom"/>
</dbReference>
<dbReference type="InterPro" id="IPR018952">
    <property type="entry name" value="2-5-oligoAdlate_synth_1_dom2/C"/>
</dbReference>
<dbReference type="Pfam" id="PF00240">
    <property type="entry name" value="ubiquitin"/>
    <property type="match status" value="1"/>
</dbReference>
<dbReference type="GeneID" id="100916701"/>
<dbReference type="GO" id="GO:0003725">
    <property type="term" value="F:double-stranded RNA binding"/>
    <property type="evidence" value="ECO:0007669"/>
    <property type="project" value="TreeGrafter"/>
</dbReference>
<evidence type="ECO:0000256" key="4">
    <source>
        <dbReference type="ARBA" id="ARBA00022884"/>
    </source>
</evidence>
<keyword evidence="2" id="KW-0399">Innate immunity</keyword>
<dbReference type="FunFam" id="1.10.1410.20:FF:000001">
    <property type="entry name" value="2'-5'-oligoadenylate synthetase 1"/>
    <property type="match status" value="1"/>
</dbReference>
<dbReference type="SUPFAM" id="SSF81301">
    <property type="entry name" value="Nucleotidyltransferase"/>
    <property type="match status" value="1"/>
</dbReference>
<gene>
    <name evidence="7" type="primary">LOC100916701</name>
</gene>
<accession>G3WPA7</accession>
<evidence type="ECO:0000313" key="7">
    <source>
        <dbReference type="Ensembl" id="ENSSHAP00000017262.1"/>
    </source>
</evidence>
<dbReference type="KEGG" id="shr:100916701"/>
<dbReference type="SUPFAM" id="SSF54236">
    <property type="entry name" value="Ubiquitin-like"/>
    <property type="match status" value="2"/>
</dbReference>
<dbReference type="GO" id="GO:0001730">
    <property type="term" value="F:2'-5'-oligoadenylate synthetase activity"/>
    <property type="evidence" value="ECO:0007669"/>
    <property type="project" value="TreeGrafter"/>
</dbReference>
<feature type="domain" description="Ubiquitin-like" evidence="6">
    <location>
        <begin position="427"/>
        <end position="499"/>
    </location>
</feature>
<reference evidence="7" key="2">
    <citation type="submission" date="2025-08" db="UniProtKB">
        <authorList>
            <consortium name="Ensembl"/>
        </authorList>
    </citation>
    <scope>IDENTIFICATION</scope>
</reference>
<dbReference type="Ensembl" id="ENSSHAT00000017406.2">
    <property type="protein sequence ID" value="ENSSHAP00000017262.1"/>
    <property type="gene ID" value="ENSSHAG00000014676.2"/>
</dbReference>
<dbReference type="InterPro" id="IPR029071">
    <property type="entry name" value="Ubiquitin-like_domsf"/>
</dbReference>
<dbReference type="InterPro" id="IPR006117">
    <property type="entry name" value="2-5OAS_C_CS"/>
</dbReference>
<dbReference type="GO" id="GO:0005829">
    <property type="term" value="C:cytosol"/>
    <property type="evidence" value="ECO:0007669"/>
    <property type="project" value="TreeGrafter"/>
</dbReference>
<name>G3WPA7_SARHA</name>
<sequence>MEPLGNLFETPAERLDAFIAHELLPTKETKREVHDAFQMIQRFLHGWCFKEQQAGMWKVMKAGSVMNGTMLKYKGEVHVVVFLDCCYKYSTDASYHHDMLMSMKEKLPHWKNLANISEICVNPEVPSSLFFTVQFTTTSEPIDVVILTAHNILKSSPPTCPPPPETYVDLIEAGGLPGQFSPSFVQLQKSFIRSLPTKLKSLLRLVKHWYLQHLKFSCPKASLPPIYALELLTIYAWETGTHKAKKFKMSKGFVSVMMLLRDNKDICIYWPEYYSLHNQVIRDFVKQQLERKRPVILDPVDPTHNVGEGKRWDLVTQRAAQCLKSICCFDKRNKAIPAWNIKRVRSIQVTVKRQKEKDLTIWVDPFDPIQQMKKHPNLTLLFSHQQYLFCWEPGSWQNSLRCHCSLADYGIFWDVSIYLVERLASKIQLWVKLPGSKSPDEYFIGSNDLIEELMYLIEERQGLPPGQHILMFHGQHLQMGAGLPFSYYDIQDGDVLVLS</sequence>
<dbReference type="Pfam" id="PF10421">
    <property type="entry name" value="OAS1_C"/>
    <property type="match status" value="1"/>
</dbReference>
<dbReference type="SUPFAM" id="SSF81631">
    <property type="entry name" value="PAP/OAS1 substrate-binding domain"/>
    <property type="match status" value="1"/>
</dbReference>
<dbReference type="Gene3D" id="3.30.460.10">
    <property type="entry name" value="Beta Polymerase, domain 2"/>
    <property type="match status" value="1"/>
</dbReference>
<keyword evidence="3" id="KW-0391">Immunity</keyword>
<dbReference type="Proteomes" id="UP000007648">
    <property type="component" value="Unassembled WGS sequence"/>
</dbReference>
<dbReference type="GO" id="GO:0005654">
    <property type="term" value="C:nucleoplasm"/>
    <property type="evidence" value="ECO:0007669"/>
    <property type="project" value="TreeGrafter"/>
</dbReference>
<reference evidence="7" key="3">
    <citation type="submission" date="2025-09" db="UniProtKB">
        <authorList>
            <consortium name="Ensembl"/>
        </authorList>
    </citation>
    <scope>IDENTIFICATION</scope>
</reference>
<keyword evidence="8" id="KW-1185">Reference proteome</keyword>
<dbReference type="GO" id="GO:0051607">
    <property type="term" value="P:defense response to virus"/>
    <property type="evidence" value="ECO:0007669"/>
    <property type="project" value="UniProtKB-KW"/>
</dbReference>
<dbReference type="PANTHER" id="PTHR11258:SF16">
    <property type="entry name" value="2'-5'-OLIGOADENYLATE SYNTHASE-LIKE PROTEIN"/>
    <property type="match status" value="1"/>
</dbReference>
<dbReference type="RefSeq" id="XP_003761147.1">
    <property type="nucleotide sequence ID" value="XM_003761099.4"/>
</dbReference>
<dbReference type="InParanoid" id="G3WPA7"/>
<dbReference type="AlphaFoldDB" id="G3WPA7"/>
<dbReference type="GO" id="GO:0045071">
    <property type="term" value="P:negative regulation of viral genome replication"/>
    <property type="evidence" value="ECO:0007669"/>
    <property type="project" value="TreeGrafter"/>
</dbReference>
<evidence type="ECO:0000259" key="6">
    <source>
        <dbReference type="PROSITE" id="PS50053"/>
    </source>
</evidence>
<reference evidence="7 8" key="1">
    <citation type="journal article" date="2011" name="Proc. Natl. Acad. Sci. U.S.A.">
        <title>Genetic diversity and population structure of the endangered marsupial Sarcophilus harrisii (Tasmanian devil).</title>
        <authorList>
            <person name="Miller W."/>
            <person name="Hayes V.M."/>
            <person name="Ratan A."/>
            <person name="Petersen D.C."/>
            <person name="Wittekindt N.E."/>
            <person name="Miller J."/>
            <person name="Walenz B."/>
            <person name="Knight J."/>
            <person name="Qi J."/>
            <person name="Zhao F."/>
            <person name="Wang Q."/>
            <person name="Bedoya-Reina O.C."/>
            <person name="Katiyar N."/>
            <person name="Tomsho L.P."/>
            <person name="Kasson L.M."/>
            <person name="Hardie R.A."/>
            <person name="Woodbridge P."/>
            <person name="Tindall E.A."/>
            <person name="Bertelsen M.F."/>
            <person name="Dixon D."/>
            <person name="Pyecroft S."/>
            <person name="Helgen K.M."/>
            <person name="Lesk A.M."/>
            <person name="Pringle T.H."/>
            <person name="Patterson N."/>
            <person name="Zhang Y."/>
            <person name="Kreiss A."/>
            <person name="Woods G.M."/>
            <person name="Jones M.E."/>
            <person name="Schuster S.C."/>
        </authorList>
    </citation>
    <scope>NUCLEOTIDE SEQUENCE [LARGE SCALE GENOMIC DNA]</scope>
</reference>
<evidence type="ECO:0000313" key="8">
    <source>
        <dbReference type="Proteomes" id="UP000007648"/>
    </source>
</evidence>
<dbReference type="OMA" id="VICIYWT"/>
<dbReference type="eggNOG" id="KOG0001">
    <property type="taxonomic scope" value="Eukaryota"/>
</dbReference>
<dbReference type="PROSITE" id="PS50053">
    <property type="entry name" value="UBIQUITIN_2"/>
    <property type="match status" value="1"/>
</dbReference>
<evidence type="ECO:0000256" key="3">
    <source>
        <dbReference type="ARBA" id="ARBA00022859"/>
    </source>
</evidence>
<dbReference type="PROSITE" id="PS50152">
    <property type="entry name" value="25A_SYNTH_3"/>
    <property type="match status" value="1"/>
</dbReference>
<dbReference type="FunFam" id="3.30.460.10:FF:000007">
    <property type="entry name" value="2'-5'-oligoadenylate synthetase 1"/>
    <property type="match status" value="1"/>
</dbReference>
<dbReference type="HOGENOM" id="CLU_040930_1_0_1"/>